<feature type="binding site" evidence="3">
    <location>
        <position position="87"/>
    </location>
    <ligand>
        <name>substrate</name>
    </ligand>
</feature>
<comment type="caution">
    <text evidence="3">Lacks conserved residue(s) required for the propagation of feature annotation.</text>
</comment>
<dbReference type="PANTHER" id="PTHR10291">
    <property type="entry name" value="DEHYDRODOLICHYL DIPHOSPHATE SYNTHASE FAMILY MEMBER"/>
    <property type="match status" value="1"/>
</dbReference>
<comment type="caution">
    <text evidence="4">The sequence shown here is derived from an EMBL/GenBank/DDBJ whole genome shotgun (WGS) entry which is preliminary data.</text>
</comment>
<feature type="binding site" evidence="3">
    <location>
        <begin position="223"/>
        <end position="225"/>
    </location>
    <ligand>
        <name>substrate</name>
    </ligand>
</feature>
<feature type="binding site" evidence="3">
    <location>
        <position position="52"/>
    </location>
    <ligand>
        <name>substrate</name>
    </ligand>
</feature>
<keyword evidence="3" id="KW-0460">Magnesium</keyword>
<comment type="similarity">
    <text evidence="2">Belongs to the UPP synthase family. Z-FPP synthase subfamily.</text>
</comment>
<dbReference type="RefSeq" id="WP_378071986.1">
    <property type="nucleotide sequence ID" value="NZ_JBHSBL010000027.1"/>
</dbReference>
<dbReference type="InterPro" id="IPR001441">
    <property type="entry name" value="UPP_synth-like"/>
</dbReference>
<sequence>MTALQKLVYTGYARRLRKRLDGANLPRHLAMVMDGNRRWARQMGFEDARVGHRYGAEHLDEVLGWCVEMGIRHVTVFVASVDNVRKRDAGEVGNLMRMIEEVVAERLSRPSSVWRLHLAGRLEVLPDSTRDALKLAADSTRDAPGVLAESTGDGGFHLNIAIGYDGREEIVTAIRSLLDEEASAGYSAADIAQRLTAERIAAHLYTGGQPDPDLVIRTSGERRTSGFLLWQAAYSELHFCDVYWPGFRKVDFLRALRSYAARNRRFGA</sequence>
<reference evidence="5" key="1">
    <citation type="journal article" date="2019" name="Int. J. Syst. Evol. Microbiol.">
        <title>The Global Catalogue of Microorganisms (GCM) 10K type strain sequencing project: providing services to taxonomists for standard genome sequencing and annotation.</title>
        <authorList>
            <consortium name="The Broad Institute Genomics Platform"/>
            <consortium name="The Broad Institute Genome Sequencing Center for Infectious Disease"/>
            <person name="Wu L."/>
            <person name="Ma J."/>
        </authorList>
    </citation>
    <scope>NUCLEOTIDE SEQUENCE [LARGE SCALE GENOMIC DNA]</scope>
    <source>
        <strain evidence="5">TBRC 5832</strain>
    </source>
</reference>
<dbReference type="EMBL" id="JBHSBL010000027">
    <property type="protein sequence ID" value="MFC4071110.1"/>
    <property type="molecule type" value="Genomic_DNA"/>
</dbReference>
<dbReference type="CDD" id="cd00475">
    <property type="entry name" value="Cis_IPPS"/>
    <property type="match status" value="1"/>
</dbReference>
<feature type="binding site" evidence="3">
    <location>
        <begin position="35"/>
        <end position="38"/>
    </location>
    <ligand>
        <name>substrate</name>
    </ligand>
</feature>
<evidence type="ECO:0000313" key="4">
    <source>
        <dbReference type="EMBL" id="MFC4071110.1"/>
    </source>
</evidence>
<dbReference type="SUPFAM" id="SSF64005">
    <property type="entry name" value="Undecaprenyl diphosphate synthase"/>
    <property type="match status" value="1"/>
</dbReference>
<evidence type="ECO:0000256" key="1">
    <source>
        <dbReference type="ARBA" id="ARBA00022679"/>
    </source>
</evidence>
<dbReference type="NCBIfam" id="TIGR00055">
    <property type="entry name" value="uppS"/>
    <property type="match status" value="1"/>
</dbReference>
<evidence type="ECO:0000256" key="2">
    <source>
        <dbReference type="ARBA" id="ARBA00038453"/>
    </source>
</evidence>
<feature type="active site" description="Proton acceptor" evidence="3">
    <location>
        <position position="83"/>
    </location>
</feature>
<keyword evidence="3" id="KW-0479">Metal-binding</keyword>
<name>A0ABV8J7U4_9ACTN</name>
<feature type="active site" evidence="3">
    <location>
        <position position="34"/>
    </location>
</feature>
<feature type="binding site" evidence="3">
    <location>
        <position position="34"/>
    </location>
    <ligand>
        <name>Mg(2+)</name>
        <dbReference type="ChEBI" id="CHEBI:18420"/>
    </ligand>
</feature>
<dbReference type="Pfam" id="PF01255">
    <property type="entry name" value="Prenyltransf"/>
    <property type="match status" value="1"/>
</dbReference>
<dbReference type="InterPro" id="IPR036424">
    <property type="entry name" value="UPP_synth-like_sf"/>
</dbReference>
<protein>
    <recommendedName>
        <fullName evidence="3">Isoprenyl transferase</fullName>
        <ecNumber evidence="3">2.5.1.-</ecNumber>
    </recommendedName>
</protein>
<dbReference type="PROSITE" id="PS01066">
    <property type="entry name" value="UPP_SYNTHASE"/>
    <property type="match status" value="1"/>
</dbReference>
<keyword evidence="5" id="KW-1185">Reference proteome</keyword>
<gene>
    <name evidence="4" type="primary">uppS</name>
    <name evidence="4" type="ORF">ACFO0C_39790</name>
</gene>
<feature type="binding site" evidence="3">
    <location>
        <position position="217"/>
    </location>
    <ligand>
        <name>substrate</name>
    </ligand>
</feature>
<dbReference type="Gene3D" id="3.40.1180.10">
    <property type="entry name" value="Decaprenyl diphosphate synthase-like"/>
    <property type="match status" value="1"/>
</dbReference>
<dbReference type="Proteomes" id="UP001595867">
    <property type="component" value="Unassembled WGS sequence"/>
</dbReference>
<dbReference type="HAMAP" id="MF_01139">
    <property type="entry name" value="ISPT"/>
    <property type="match status" value="1"/>
</dbReference>
<evidence type="ECO:0000256" key="3">
    <source>
        <dbReference type="HAMAP-Rule" id="MF_01139"/>
    </source>
</evidence>
<feature type="binding site" evidence="3">
    <location>
        <position position="236"/>
    </location>
    <ligand>
        <name>Mg(2+)</name>
        <dbReference type="ChEBI" id="CHEBI:18420"/>
    </ligand>
</feature>
<feature type="binding site" evidence="3">
    <location>
        <begin position="80"/>
        <end position="82"/>
    </location>
    <ligand>
        <name>substrate</name>
    </ligand>
</feature>
<comment type="cofactor">
    <cofactor evidence="3">
        <name>Mg(2+)</name>
        <dbReference type="ChEBI" id="CHEBI:18420"/>
    </cofactor>
    <text evidence="3">Binds 2 magnesium ions per subunit.</text>
</comment>
<evidence type="ECO:0000313" key="5">
    <source>
        <dbReference type="Proteomes" id="UP001595867"/>
    </source>
</evidence>
<dbReference type="PANTHER" id="PTHR10291:SF43">
    <property type="entry name" value="DEHYDRODOLICHYL DIPHOSPHATE SYNTHASE COMPLEX SUBUNIT DHDDS"/>
    <property type="match status" value="1"/>
</dbReference>
<dbReference type="EC" id="2.5.1.-" evidence="3"/>
<dbReference type="InterPro" id="IPR018520">
    <property type="entry name" value="UPP_synth-like_CS"/>
</dbReference>
<dbReference type="GO" id="GO:0016740">
    <property type="term" value="F:transferase activity"/>
    <property type="evidence" value="ECO:0007669"/>
    <property type="project" value="UniProtKB-KW"/>
</dbReference>
<feature type="binding site" evidence="3">
    <location>
        <position position="39"/>
    </location>
    <ligand>
        <name>substrate</name>
    </ligand>
</feature>
<proteinExistence type="inferred from homology"/>
<keyword evidence="1 3" id="KW-0808">Transferase</keyword>
<comment type="function">
    <text evidence="3">Catalyzes the condensation of isopentenyl diphosphate (IPP) with allylic pyrophosphates generating different type of terpenoids.</text>
</comment>
<accession>A0ABV8J7U4</accession>
<comment type="subunit">
    <text evidence="3">Homodimer.</text>
</comment>
<organism evidence="4 5">
    <name type="scientific">Actinoplanes subglobosus</name>
    <dbReference type="NCBI Taxonomy" id="1547892"/>
    <lineage>
        <taxon>Bacteria</taxon>
        <taxon>Bacillati</taxon>
        <taxon>Actinomycetota</taxon>
        <taxon>Actinomycetes</taxon>
        <taxon>Micromonosporales</taxon>
        <taxon>Micromonosporaceae</taxon>
        <taxon>Actinoplanes</taxon>
    </lineage>
</organism>